<evidence type="ECO:0000313" key="1">
    <source>
        <dbReference type="EMBL" id="CAG6691879.1"/>
    </source>
</evidence>
<dbReference type="EMBL" id="HBUF01305009">
    <property type="protein sequence ID" value="CAG6691873.1"/>
    <property type="molecule type" value="Transcribed_RNA"/>
</dbReference>
<dbReference type="EMBL" id="HBUF01305010">
    <property type="protein sequence ID" value="CAG6691875.1"/>
    <property type="molecule type" value="Transcribed_RNA"/>
</dbReference>
<dbReference type="EMBL" id="HBUF01305011">
    <property type="protein sequence ID" value="CAG6691877.1"/>
    <property type="molecule type" value="Transcribed_RNA"/>
</dbReference>
<name>A0A8D8XEC1_9HEMI</name>
<dbReference type="AlphaFoldDB" id="A0A8D8XEC1"/>
<protein>
    <submittedName>
        <fullName evidence="1">Uncharacterized protein</fullName>
    </submittedName>
</protein>
<organism evidence="1">
    <name type="scientific">Cacopsylla melanoneura</name>
    <dbReference type="NCBI Taxonomy" id="428564"/>
    <lineage>
        <taxon>Eukaryota</taxon>
        <taxon>Metazoa</taxon>
        <taxon>Ecdysozoa</taxon>
        <taxon>Arthropoda</taxon>
        <taxon>Hexapoda</taxon>
        <taxon>Insecta</taxon>
        <taxon>Pterygota</taxon>
        <taxon>Neoptera</taxon>
        <taxon>Paraneoptera</taxon>
        <taxon>Hemiptera</taxon>
        <taxon>Sternorrhyncha</taxon>
        <taxon>Psylloidea</taxon>
        <taxon>Psyllidae</taxon>
        <taxon>Psyllinae</taxon>
        <taxon>Cacopsylla</taxon>
    </lineage>
</organism>
<sequence>MTFSSSSTLTFYSPRTPWSAFVRTHCACARSTSPLCSASMIRPWCIAGKPPLIISELVRRPGIGGLLDTGLRPAISRTLTRWEGSTPPFPDGVKKTSTCLTNSFEAVPRRLNQTIHPP</sequence>
<accession>A0A8D8XEC1</accession>
<reference evidence="1" key="1">
    <citation type="submission" date="2021-05" db="EMBL/GenBank/DDBJ databases">
        <authorList>
            <person name="Alioto T."/>
            <person name="Alioto T."/>
            <person name="Gomez Garrido J."/>
        </authorList>
    </citation>
    <scope>NUCLEOTIDE SEQUENCE</scope>
</reference>
<dbReference type="EMBL" id="HBUF01305012">
    <property type="protein sequence ID" value="CAG6691879.1"/>
    <property type="molecule type" value="Transcribed_RNA"/>
</dbReference>
<proteinExistence type="predicted"/>
<dbReference type="EMBL" id="HBUF01583201">
    <property type="protein sequence ID" value="CAG6770919.1"/>
    <property type="molecule type" value="Transcribed_RNA"/>
</dbReference>
<dbReference type="EMBL" id="HBUF01583200">
    <property type="protein sequence ID" value="CAG6770917.1"/>
    <property type="molecule type" value="Transcribed_RNA"/>
</dbReference>